<feature type="compositionally biased region" description="Basic and acidic residues" evidence="15">
    <location>
        <begin position="878"/>
        <end position="890"/>
    </location>
</feature>
<evidence type="ECO:0000256" key="10">
    <source>
        <dbReference type="ARBA" id="ARBA00023170"/>
    </source>
</evidence>
<feature type="coiled-coil region" evidence="14">
    <location>
        <begin position="2331"/>
        <end position="2379"/>
    </location>
</feature>
<evidence type="ECO:0000313" key="17">
    <source>
        <dbReference type="EMBL" id="KAK7484293.1"/>
    </source>
</evidence>
<feature type="domain" description="MIR" evidence="16">
    <location>
        <begin position="1"/>
        <end position="51"/>
    </location>
</feature>
<name>A0ABD0KB16_9CAEN</name>
<evidence type="ECO:0000256" key="12">
    <source>
        <dbReference type="ARBA" id="ARBA00023303"/>
    </source>
</evidence>
<organism evidence="17 18">
    <name type="scientific">Batillaria attramentaria</name>
    <dbReference type="NCBI Taxonomy" id="370345"/>
    <lineage>
        <taxon>Eukaryota</taxon>
        <taxon>Metazoa</taxon>
        <taxon>Spiralia</taxon>
        <taxon>Lophotrochozoa</taxon>
        <taxon>Mollusca</taxon>
        <taxon>Gastropoda</taxon>
        <taxon>Caenogastropoda</taxon>
        <taxon>Sorbeoconcha</taxon>
        <taxon>Cerithioidea</taxon>
        <taxon>Batillariidae</taxon>
        <taxon>Batillaria</taxon>
    </lineage>
</organism>
<evidence type="ECO:0000256" key="4">
    <source>
        <dbReference type="ARBA" id="ARBA00022692"/>
    </source>
</evidence>
<dbReference type="SUPFAM" id="SSF82109">
    <property type="entry name" value="MIR domain"/>
    <property type="match status" value="1"/>
</dbReference>
<feature type="transmembrane region" description="Helical" evidence="13">
    <location>
        <begin position="2082"/>
        <end position="2104"/>
    </location>
</feature>
<dbReference type="GO" id="GO:0051209">
    <property type="term" value="P:release of sequestered calcium ion into cytosol"/>
    <property type="evidence" value="ECO:0007669"/>
    <property type="project" value="UniProtKB-UniRule"/>
</dbReference>
<feature type="region of interest" description="Disordered" evidence="15">
    <location>
        <begin position="861"/>
        <end position="917"/>
    </location>
</feature>
<evidence type="ECO:0000256" key="2">
    <source>
        <dbReference type="ARBA" id="ARBA00009453"/>
    </source>
</evidence>
<dbReference type="GO" id="GO:0070679">
    <property type="term" value="F:inositol 1,4,5 trisphosphate binding"/>
    <property type="evidence" value="ECO:0007669"/>
    <property type="project" value="UniProtKB-UniRule"/>
</dbReference>
<feature type="compositionally biased region" description="Polar residues" evidence="15">
    <location>
        <begin position="1584"/>
        <end position="1593"/>
    </location>
</feature>
<keyword evidence="14" id="KW-0175">Coiled coil</keyword>
<dbReference type="Proteomes" id="UP001519460">
    <property type="component" value="Unassembled WGS sequence"/>
</dbReference>
<dbReference type="PANTHER" id="PTHR45816:SF4">
    <property type="entry name" value="RYR_IP3R HOMOLOGY ASSOCIATED DOMAIN-CONTAINING PROTEIN"/>
    <property type="match status" value="1"/>
</dbReference>
<evidence type="ECO:0000256" key="6">
    <source>
        <dbReference type="ARBA" id="ARBA00022824"/>
    </source>
</evidence>
<feature type="non-terminal residue" evidence="17">
    <location>
        <position position="1"/>
    </location>
</feature>
<dbReference type="InterPro" id="IPR000699">
    <property type="entry name" value="RIH_dom"/>
</dbReference>
<dbReference type="Pfam" id="PF00520">
    <property type="entry name" value="Ion_trans"/>
    <property type="match status" value="1"/>
</dbReference>
<dbReference type="FunFam" id="1.25.10.30:FF:000001">
    <property type="entry name" value="Inositol 1,4,5-trisphosphate receptor, type 2"/>
    <property type="match status" value="1"/>
</dbReference>
<comment type="domain">
    <text evidence="13">The receptor contains a calcium channel in its C-terminal extremity. Its large N-terminal cytoplasmic region has the ligand-binding site in the N-terminus and modulatory sites in the middle portion immediately upstream of the channel region.</text>
</comment>
<dbReference type="SMART" id="SM00472">
    <property type="entry name" value="MIR"/>
    <property type="match status" value="2"/>
</dbReference>
<feature type="region of interest" description="Disordered" evidence="15">
    <location>
        <begin position="1638"/>
        <end position="1665"/>
    </location>
</feature>
<gene>
    <name evidence="17" type="ORF">BaRGS_00024418</name>
</gene>
<keyword evidence="13" id="KW-0107">Calcium channel</keyword>
<dbReference type="PANTHER" id="PTHR45816">
    <property type="entry name" value="MIR DOMAIN-CONTAINING PROTEIN"/>
    <property type="match status" value="1"/>
</dbReference>
<keyword evidence="5" id="KW-0677">Repeat</keyword>
<comment type="subcellular location">
    <subcellularLocation>
        <location evidence="1 13">Endoplasmic reticulum membrane</location>
        <topology evidence="1 13">Multi-pass membrane protein</topology>
    </subcellularLocation>
</comment>
<reference evidence="17 18" key="1">
    <citation type="journal article" date="2023" name="Sci. Data">
        <title>Genome assembly of the Korean intertidal mud-creeper Batillaria attramentaria.</title>
        <authorList>
            <person name="Patra A.K."/>
            <person name="Ho P.T."/>
            <person name="Jun S."/>
            <person name="Lee S.J."/>
            <person name="Kim Y."/>
            <person name="Won Y.J."/>
        </authorList>
    </citation>
    <scope>NUCLEOTIDE SEQUENCE [LARGE SCALE GENOMIC DNA]</scope>
    <source>
        <strain evidence="17">Wonlab-2016</strain>
    </source>
</reference>
<dbReference type="EMBL" id="JACVVK020000212">
    <property type="protein sequence ID" value="KAK7484293.1"/>
    <property type="molecule type" value="Genomic_DNA"/>
</dbReference>
<evidence type="ECO:0000256" key="9">
    <source>
        <dbReference type="ARBA" id="ARBA00023136"/>
    </source>
</evidence>
<evidence type="ECO:0000256" key="8">
    <source>
        <dbReference type="ARBA" id="ARBA00023065"/>
    </source>
</evidence>
<keyword evidence="6 13" id="KW-0256">Endoplasmic reticulum</keyword>
<keyword evidence="13" id="KW-0109">Calcium transport</keyword>
<evidence type="ECO:0000256" key="7">
    <source>
        <dbReference type="ARBA" id="ARBA00022989"/>
    </source>
</evidence>
<dbReference type="GO" id="GO:0005220">
    <property type="term" value="F:inositol 1,4,5-trisphosphate-gated calcium channel activity"/>
    <property type="evidence" value="ECO:0007669"/>
    <property type="project" value="UniProtKB-UniRule"/>
</dbReference>
<feature type="transmembrane region" description="Helical" evidence="13">
    <location>
        <begin position="2005"/>
        <end position="2023"/>
    </location>
</feature>
<keyword evidence="13" id="KW-0106">Calcium</keyword>
<keyword evidence="3 13" id="KW-0813">Transport</keyword>
<feature type="transmembrane region" description="Helical" evidence="13">
    <location>
        <begin position="2221"/>
        <end position="2244"/>
    </location>
</feature>
<proteinExistence type="inferred from homology"/>
<evidence type="ECO:0000256" key="11">
    <source>
        <dbReference type="ARBA" id="ARBA00023286"/>
    </source>
</evidence>
<comment type="caution">
    <text evidence="17">The sequence shown here is derived from an EMBL/GenBank/DDBJ whole genome shotgun (WGS) entry which is preliminary data.</text>
</comment>
<comment type="function">
    <text evidence="13">Receptor for inositol 1,4,5-trisphosphate, a second messenger that mediates the release of intracellular calcium.</text>
</comment>
<feature type="transmembrane region" description="Helical" evidence="13">
    <location>
        <begin position="2029"/>
        <end position="2054"/>
    </location>
</feature>
<dbReference type="InterPro" id="IPR035910">
    <property type="entry name" value="RyR/IP3R_RIH_dom_sf"/>
</dbReference>
<evidence type="ECO:0000256" key="13">
    <source>
        <dbReference type="RuleBase" id="RU368044"/>
    </source>
</evidence>
<dbReference type="InterPro" id="IPR005821">
    <property type="entry name" value="Ion_trans_dom"/>
</dbReference>
<keyword evidence="8 13" id="KW-0406">Ion transport</keyword>
<feature type="region of interest" description="Disordered" evidence="15">
    <location>
        <begin position="1584"/>
        <end position="1614"/>
    </location>
</feature>
<dbReference type="InterPro" id="IPR000493">
    <property type="entry name" value="InsP3_rcpt"/>
</dbReference>
<dbReference type="Gene3D" id="1.25.10.30">
    <property type="entry name" value="IP3 receptor type 1 binding core, RIH domain"/>
    <property type="match status" value="1"/>
</dbReference>
<accession>A0ABD0KB16</accession>
<dbReference type="Pfam" id="PF08454">
    <property type="entry name" value="RIH_assoc"/>
    <property type="match status" value="1"/>
</dbReference>
<keyword evidence="11 13" id="KW-1071">Ligand-gated ion channel</keyword>
<dbReference type="InterPro" id="IPR036300">
    <property type="entry name" value="MIR_dom_sf"/>
</dbReference>
<evidence type="ECO:0000259" key="16">
    <source>
        <dbReference type="PROSITE" id="PS50919"/>
    </source>
</evidence>
<dbReference type="Pfam" id="PF02815">
    <property type="entry name" value="MIR"/>
    <property type="match status" value="1"/>
</dbReference>
<comment type="similarity">
    <text evidence="2 13">Belongs to the InsP3 receptor family.</text>
</comment>
<evidence type="ECO:0000313" key="18">
    <source>
        <dbReference type="Proteomes" id="UP001519460"/>
    </source>
</evidence>
<keyword evidence="4 13" id="KW-0812">Transmembrane</keyword>
<dbReference type="GO" id="GO:0005789">
    <property type="term" value="C:endoplasmic reticulum membrane"/>
    <property type="evidence" value="ECO:0007669"/>
    <property type="project" value="UniProtKB-SubCell"/>
</dbReference>
<dbReference type="InterPro" id="IPR016093">
    <property type="entry name" value="MIR_motif"/>
</dbReference>
<evidence type="ECO:0000256" key="14">
    <source>
        <dbReference type="SAM" id="Coils"/>
    </source>
</evidence>
<evidence type="ECO:0000256" key="15">
    <source>
        <dbReference type="SAM" id="MobiDB-lite"/>
    </source>
</evidence>
<feature type="compositionally biased region" description="Gly residues" evidence="15">
    <location>
        <begin position="1481"/>
        <end position="1493"/>
    </location>
</feature>
<feature type="transmembrane region" description="Helical" evidence="13">
    <location>
        <begin position="1971"/>
        <end position="1993"/>
    </location>
</feature>
<keyword evidence="18" id="KW-1185">Reference proteome</keyword>
<feature type="region of interest" description="Disordered" evidence="15">
    <location>
        <begin position="1471"/>
        <end position="1495"/>
    </location>
</feature>
<keyword evidence="9 13" id="KW-0472">Membrane</keyword>
<dbReference type="CDD" id="cd23277">
    <property type="entry name" value="beta-trefoil_MIR_ITPR"/>
    <property type="match status" value="1"/>
</dbReference>
<dbReference type="PRINTS" id="PR00779">
    <property type="entry name" value="INSP3RECEPTR"/>
</dbReference>
<keyword evidence="7 13" id="KW-1133">Transmembrane helix</keyword>
<dbReference type="InterPro" id="IPR015925">
    <property type="entry name" value="Ryanodine_IP3_receptor"/>
</dbReference>
<dbReference type="PROSITE" id="PS50919">
    <property type="entry name" value="MIR"/>
    <property type="match status" value="2"/>
</dbReference>
<sequence>GDVVRLFHAEQEKFLTADEYRKQQHVFLRTTGRTSATAATSSKALWEVEVVQHDPCRGGAGHWNSLFRFKHLATGQYLAAEVDVDPTPDPTRTKLRGQPNMQVYCLVSVPHGHDIASIFELDPTTMIRADSLVPRQTYVRLHHLCTDTWVHSTSIPIDKEEDKPIMNKVGCAKIKEDKEAFAIVPVSAQEVRDLDFANDAAKVLTDIANKLERSAITQNERRMVTKLISEVICFLLGEDPSTSSDRDVMDTDIEDASKTDRERQKLIREQNILKQVFKILQAPFKDSGDGPFLKMEELSDQRHGPFRYICRLCYKLLKLSFCSYRKNQEYVAQKLPFMQEQIGYDVGAEDTITALLHNNRKLLEKHITESEIETFVFLVRRKKEPRFLDYLSDLCVSSKQAIPVTQELICKCLLSDKNSDILIETRLVRTQVEMEMEMESTDGEPVDQIITVEEDEEVMLLWNNGQTQKGIRELAMAAAENLKEDKDVLQYYRHQLNLFSNMCLDRQYLAINSLSPQLDVDLILKCMSDESLPADLRASFCRLMLHMHVDRDPQEQVKPVKYARLWAEIPTEICIADYESHISKAPEKEKVKKKFAQTMAFVEDYLCNIVSKAWAEKEQNTMTYQVVNLARQLIYFGFYTFSDLLRLTKTLLSILDCVPETNNTPLPQQAESEEGETSLVAVGMEIMASKKVEVEEDNLVMDTKLKIIEILKFILNVRLDYRIMCLLSIFKKQHDGDGAPRDSDPAGLDLESIATQAEDIFGGSTDTAELDLDGQGGKMFLRVLLNLVMHNYPSLVSGALQLLFRHFSQRQEVLQAFKQVQLLVSTSDVENYHQIKSDLDNLRLLVEKSELWVYKGKHGDASKKKKKASGGGEGGDEKEEKSKEKSEKKNKTQSSWSLVGDQGSAIDQDLGPPISGDSNKNYKSIKAILIRLTRLCLQEVLGDVRKPRKHEQRLLRNMGAHTVVLDLLKIPYDNNSDIRMAEIMQLAHEFLQAFCLGNQPNQNILYGFLDLFLSPGVLEAQTMRAIFRDNASLCSDVTERVVQHFVHCIESHGRHVHYIKFLQTIVKAEGQYIRRCQDLVMAELVSAGEEVLLFYNDKASFEALIELMRSERHRTDDRSPLQYHINLVQLLALCTEGKNVYTEIKCHSLLPLDDIVRVVTHRDCIPEVKTAYINFLNHCYVDTEVEMKEIYTSRHMWTLFENFLVDMAMVCNATNDRKHADVQLENYVTDTVMSIITTFFSSPFSDQSTNLQTNQPVFVRLLQGAFRVSHCQWLTGPQRYHVENCIKTLSESAKSRGIAIPVDLDSQVNSLFERSQIIIRSTNRWLSVRQNRRESSPATSRDYRTIIEGLQDIVATLEDQMRPLVQAELSVLVDVLHRPELLFPPGTEARKKCETGGFISRLIKHTERLLEEKEETLCVKVLQTLKEMMTIEIDYGEKSEGKKSKKFENAGEDKGEALRQSLLTRFYGRSQVRGRRDSNAGSGGKSSGGGGPGTVVLSRTELTLHEVQCHLDREGASQLVIDLIIKNTSNKIFQMTVDLGIALLEGGNSTIQRSIFNRLMSDKRSDIFFKVFFDRMKDAQQEIKNTVSVNTSDTQHKAPDKDKEEKKKKGQKAIGGVNDDLRQQFDEAALHTNQALSHIRAQGRGGEEETEDTSVAHQSDEAGEKMLKDKEAKPLPVQIAIMKNILRFLQLLCENHNRDLQNYLREQNNTKYNLVCETLQFLDCICGSTTGGLGLLGLYINEGNVDLITQALVTLTEYCQGPCHENQNAIAMHESNGIDIIIALLLNDINPLGRHRMDLVLELKNNASKLLLAIMESRHDSENAERILNNMSPKQLVEAMRQVFKQAVMDGDIVSIELSQHNKVLAELLKPSGTDLYGDQALEFYTRHTAQIEIVRHDRTMERIVFPIPEICEFLTEETKNVVLKTAERDEQGSKVTDFFGRHEDMYAEMKWQKKLRANPLLFWFSSHMTLWGSISFNFAVIINLLVAFFYPFNSSDDQDLDPKLSGLVWTAMLVSLAIVITVPRPAGIRTLIFSIIFRLILSVGLEPTLWLLGTLNMLDVVYREETLLNVIKSVTRNGRSIILTAVLAVILIYLFSIIGFIFFKDDFIMEVEPALERTLIATNVSNSTEVPDSCSADDPNCTASAESYVGQTLQEVLKLGSLGGGSELEEDGKQRACDSLIMCIVTTLNQGLRNGGGIGDILRKPSSREPLFAARVVYDLLFFFIVIIIVLNLIFGVIIDTFADLRSEKQQKDEILRNTCFICGLEREKFDNRSVSYEEHIKSEHNMWHYLFFIVLVTVKDPTEFTGPESYVYSMIKDRNLDWFPRMRAMSLTAEESEGEQNELRNLQTQLDSTNRLVQTLSQQLTELKDQMNEQRKQKQRFGLMQQTPGVPFGINQGL</sequence>
<dbReference type="SUPFAM" id="SSF100909">
    <property type="entry name" value="IP3 receptor type 1 binding core, domain 2"/>
    <property type="match status" value="2"/>
</dbReference>
<protein>
    <recommendedName>
        <fullName evidence="13">Inositol 1,4,5-trisphosphate receptor</fullName>
    </recommendedName>
</protein>
<dbReference type="InterPro" id="IPR013662">
    <property type="entry name" value="RIH_assoc-dom"/>
</dbReference>
<evidence type="ECO:0000256" key="5">
    <source>
        <dbReference type="ARBA" id="ARBA00022737"/>
    </source>
</evidence>
<comment type="subunit">
    <text evidence="13">Homotetramer.</text>
</comment>
<keyword evidence="10 13" id="KW-0675">Receptor</keyword>
<keyword evidence="12 13" id="KW-0407">Ion channel</keyword>
<evidence type="ECO:0000256" key="1">
    <source>
        <dbReference type="ARBA" id="ARBA00004477"/>
    </source>
</evidence>
<feature type="compositionally biased region" description="Basic and acidic residues" evidence="15">
    <location>
        <begin position="1594"/>
        <end position="1607"/>
    </location>
</feature>
<dbReference type="Gene3D" id="1.10.287.70">
    <property type="match status" value="1"/>
</dbReference>
<feature type="domain" description="MIR" evidence="16">
    <location>
        <begin position="58"/>
        <end position="124"/>
    </location>
</feature>
<dbReference type="FunFam" id="2.80.10.50:FF:000005">
    <property type="entry name" value="Inositol 1,4,5-trisphosphate receptor type 2"/>
    <property type="match status" value="1"/>
</dbReference>
<dbReference type="Gene3D" id="2.80.10.50">
    <property type="match status" value="1"/>
</dbReference>
<dbReference type="Pfam" id="PF01365">
    <property type="entry name" value="RYDR_ITPR"/>
    <property type="match status" value="2"/>
</dbReference>
<evidence type="ECO:0000256" key="3">
    <source>
        <dbReference type="ARBA" id="ARBA00022448"/>
    </source>
</evidence>